<accession>A0A836CMX5</accession>
<evidence type="ECO:0000256" key="8">
    <source>
        <dbReference type="ARBA" id="ARBA00023136"/>
    </source>
</evidence>
<evidence type="ECO:0000256" key="5">
    <source>
        <dbReference type="ARBA" id="ARBA00022737"/>
    </source>
</evidence>
<dbReference type="GO" id="GO:0006839">
    <property type="term" value="P:mitochondrial transport"/>
    <property type="evidence" value="ECO:0007669"/>
    <property type="project" value="TreeGrafter"/>
</dbReference>
<dbReference type="Gene3D" id="1.50.40.10">
    <property type="entry name" value="Mitochondrial carrier domain"/>
    <property type="match status" value="2"/>
</dbReference>
<dbReference type="PANTHER" id="PTHR45624:SF4">
    <property type="entry name" value="CONGESTED-LIKE TRACHEA PROTEIN-RELATED"/>
    <property type="match status" value="1"/>
</dbReference>
<evidence type="ECO:0000256" key="1">
    <source>
        <dbReference type="ARBA" id="ARBA00004225"/>
    </source>
</evidence>
<keyword evidence="6" id="KW-1133">Transmembrane helix</keyword>
<keyword evidence="3 10" id="KW-0813">Transport</keyword>
<dbReference type="Proteomes" id="UP000664859">
    <property type="component" value="Unassembled WGS sequence"/>
</dbReference>
<dbReference type="Pfam" id="PF00153">
    <property type="entry name" value="Mito_carr"/>
    <property type="match status" value="2"/>
</dbReference>
<evidence type="ECO:0000256" key="10">
    <source>
        <dbReference type="RuleBase" id="RU000488"/>
    </source>
</evidence>
<protein>
    <submittedName>
        <fullName evidence="11">Carnitine/acylcarnitine translocase</fullName>
    </submittedName>
</protein>
<keyword evidence="12" id="KW-1185">Reference proteome</keyword>
<evidence type="ECO:0000313" key="12">
    <source>
        <dbReference type="Proteomes" id="UP000664859"/>
    </source>
</evidence>
<dbReference type="PROSITE" id="PS50920">
    <property type="entry name" value="SOLCAR"/>
    <property type="match status" value="2"/>
</dbReference>
<sequence>MVSLSESVIDFVAGWCSGAVGILVTQPLDCILVRRQANAAPARQALAHSFSSAGGLKALWKGTSIMMGTVPAQNALLFAGYGAGLHWSGADKGDGTSEGGQLWHVFVGGCAGGLAQSFLASPVELLKVRLQLQATAAAAAPAQAHAAAAPAAAAALKPSSGAIAMAARLTLGGGAGGGGGSGARSFALPSVAWAGQGLSATLWRDVLPHGVWFASYEAAKRALAGDAAAGPLDPAAQVAAGATAATAAWCVGYPADVVKTRMQAHGASGSFAETVARMHAAEGVRVFWRGLGLKLARAIPMSAIGFFAYEEVAAYLRALAEH</sequence>
<dbReference type="InterPro" id="IPR002067">
    <property type="entry name" value="MCP"/>
</dbReference>
<evidence type="ECO:0000256" key="4">
    <source>
        <dbReference type="ARBA" id="ARBA00022692"/>
    </source>
</evidence>
<dbReference type="GO" id="GO:0031966">
    <property type="term" value="C:mitochondrial membrane"/>
    <property type="evidence" value="ECO:0007669"/>
    <property type="project" value="UniProtKB-SubCell"/>
</dbReference>
<keyword evidence="5" id="KW-0677">Repeat</keyword>
<dbReference type="GO" id="GO:0015227">
    <property type="term" value="F:O-acyl-L-carnitine transmembrane transporter activity"/>
    <property type="evidence" value="ECO:0007669"/>
    <property type="project" value="TreeGrafter"/>
</dbReference>
<dbReference type="GO" id="GO:1902603">
    <property type="term" value="P:carnitine transmembrane transport"/>
    <property type="evidence" value="ECO:0007669"/>
    <property type="project" value="TreeGrafter"/>
</dbReference>
<proteinExistence type="inferred from homology"/>
<name>A0A836CMX5_9STRA</name>
<reference evidence="11" key="1">
    <citation type="submission" date="2021-02" db="EMBL/GenBank/DDBJ databases">
        <title>First Annotated Genome of the Yellow-green Alga Tribonema minus.</title>
        <authorList>
            <person name="Mahan K.M."/>
        </authorList>
    </citation>
    <scope>NUCLEOTIDE SEQUENCE</scope>
    <source>
        <strain evidence="11">UTEX B ZZ1240</strain>
    </source>
</reference>
<feature type="non-terminal residue" evidence="11">
    <location>
        <position position="1"/>
    </location>
</feature>
<keyword evidence="8 9" id="KW-0472">Membrane</keyword>
<comment type="similarity">
    <text evidence="2 10">Belongs to the mitochondrial carrier (TC 2.A.29) family.</text>
</comment>
<comment type="caution">
    <text evidence="11">The sequence shown here is derived from an EMBL/GenBank/DDBJ whole genome shotgun (WGS) entry which is preliminary data.</text>
</comment>
<evidence type="ECO:0000256" key="3">
    <source>
        <dbReference type="ARBA" id="ARBA00022448"/>
    </source>
</evidence>
<evidence type="ECO:0000256" key="6">
    <source>
        <dbReference type="ARBA" id="ARBA00022989"/>
    </source>
</evidence>
<dbReference type="OrthoDB" id="193856at2759"/>
<gene>
    <name evidence="11" type="ORF">JKP88DRAFT_271645</name>
</gene>
<evidence type="ECO:0000313" key="11">
    <source>
        <dbReference type="EMBL" id="KAG5189236.1"/>
    </source>
</evidence>
<feature type="repeat" description="Solcar" evidence="9">
    <location>
        <begin position="232"/>
        <end position="315"/>
    </location>
</feature>
<evidence type="ECO:0000256" key="9">
    <source>
        <dbReference type="PROSITE-ProRule" id="PRU00282"/>
    </source>
</evidence>
<dbReference type="EMBL" id="JAFCMP010000055">
    <property type="protein sequence ID" value="KAG5189236.1"/>
    <property type="molecule type" value="Genomic_DNA"/>
</dbReference>
<comment type="subcellular location">
    <subcellularLocation>
        <location evidence="1">Mitochondrion membrane</location>
        <topology evidence="1">Multi-pass membrane protein</topology>
    </subcellularLocation>
</comment>
<dbReference type="SUPFAM" id="SSF103506">
    <property type="entry name" value="Mitochondrial carrier"/>
    <property type="match status" value="1"/>
</dbReference>
<dbReference type="PANTHER" id="PTHR45624">
    <property type="entry name" value="MITOCHONDRIAL BASIC AMINO ACIDS TRANSPORTER-RELATED"/>
    <property type="match status" value="1"/>
</dbReference>
<dbReference type="InterPro" id="IPR023395">
    <property type="entry name" value="MCP_dom_sf"/>
</dbReference>
<keyword evidence="7" id="KW-0496">Mitochondrion</keyword>
<feature type="repeat" description="Solcar" evidence="9">
    <location>
        <begin position="5"/>
        <end position="87"/>
    </location>
</feature>
<evidence type="ECO:0000256" key="7">
    <source>
        <dbReference type="ARBA" id="ARBA00023128"/>
    </source>
</evidence>
<dbReference type="InterPro" id="IPR050567">
    <property type="entry name" value="Mitochondrial_Carrier"/>
</dbReference>
<dbReference type="PRINTS" id="PR00926">
    <property type="entry name" value="MITOCARRIER"/>
</dbReference>
<dbReference type="AlphaFoldDB" id="A0A836CMX5"/>
<keyword evidence="4 9" id="KW-0812">Transmembrane</keyword>
<evidence type="ECO:0000256" key="2">
    <source>
        <dbReference type="ARBA" id="ARBA00006375"/>
    </source>
</evidence>
<dbReference type="InterPro" id="IPR018108">
    <property type="entry name" value="MCP_transmembrane"/>
</dbReference>
<organism evidence="11 12">
    <name type="scientific">Tribonema minus</name>
    <dbReference type="NCBI Taxonomy" id="303371"/>
    <lineage>
        <taxon>Eukaryota</taxon>
        <taxon>Sar</taxon>
        <taxon>Stramenopiles</taxon>
        <taxon>Ochrophyta</taxon>
        <taxon>PX clade</taxon>
        <taxon>Xanthophyceae</taxon>
        <taxon>Tribonematales</taxon>
        <taxon>Tribonemataceae</taxon>
        <taxon>Tribonema</taxon>
    </lineage>
</organism>